<dbReference type="InterPro" id="IPR050740">
    <property type="entry name" value="Aldehyde_DH_Superfamily"/>
</dbReference>
<dbReference type="PROSITE" id="PS00070">
    <property type="entry name" value="ALDEHYDE_DEHYDR_CYS"/>
    <property type="match status" value="1"/>
</dbReference>
<dbReference type="SUPFAM" id="SSF53720">
    <property type="entry name" value="ALDH-like"/>
    <property type="match status" value="1"/>
</dbReference>
<evidence type="ECO:0000256" key="8">
    <source>
        <dbReference type="RuleBase" id="RU003345"/>
    </source>
</evidence>
<comment type="pathway">
    <text evidence="1">Amino-acid degradation; 4-aminobutanoate degradation.</text>
</comment>
<dbReference type="FunFam" id="3.40.309.10:FF:000004">
    <property type="entry name" value="Succinate-semialdehyde dehydrogenase I"/>
    <property type="match status" value="1"/>
</dbReference>
<dbReference type="GO" id="GO:0009450">
    <property type="term" value="P:gamma-aminobutyric acid catabolic process"/>
    <property type="evidence" value="ECO:0007669"/>
    <property type="project" value="TreeGrafter"/>
</dbReference>
<evidence type="ECO:0000256" key="5">
    <source>
        <dbReference type="ARBA" id="ARBA00023002"/>
    </source>
</evidence>
<evidence type="ECO:0000256" key="2">
    <source>
        <dbReference type="ARBA" id="ARBA00009986"/>
    </source>
</evidence>
<accession>A0AAD5T0S6</accession>
<evidence type="ECO:0000313" key="10">
    <source>
        <dbReference type="EMBL" id="KAJ3117949.1"/>
    </source>
</evidence>
<dbReference type="Proteomes" id="UP001211907">
    <property type="component" value="Unassembled WGS sequence"/>
</dbReference>
<dbReference type="Pfam" id="PF00171">
    <property type="entry name" value="Aldedh"/>
    <property type="match status" value="1"/>
</dbReference>
<dbReference type="PROSITE" id="PS00687">
    <property type="entry name" value="ALDEHYDE_DEHYDR_GLU"/>
    <property type="match status" value="1"/>
</dbReference>
<dbReference type="EC" id="1.2.1.24" evidence="3"/>
<reference evidence="10" key="1">
    <citation type="submission" date="2020-05" db="EMBL/GenBank/DDBJ databases">
        <title>Phylogenomic resolution of chytrid fungi.</title>
        <authorList>
            <person name="Stajich J.E."/>
            <person name="Amses K."/>
            <person name="Simmons R."/>
            <person name="Seto K."/>
            <person name="Myers J."/>
            <person name="Bonds A."/>
            <person name="Quandt C.A."/>
            <person name="Barry K."/>
            <person name="Liu P."/>
            <person name="Grigoriev I."/>
            <person name="Longcore J.E."/>
            <person name="James T.Y."/>
        </authorList>
    </citation>
    <scope>NUCLEOTIDE SEQUENCE</scope>
    <source>
        <strain evidence="10">JEL0513</strain>
    </source>
</reference>
<sequence length="482" mass="51452">MTQKTGGLLARVLAAFPAGPNSYPVRNPATGSVIAQVANVGNAQAVTEAVERAALVHPHNSADRKAMLARWYSLFLLHIDDLAHIATLESGKPLAEAKGEVQYAASYIKYYADLEIAGKTIISPHSLNKTRLWTVKQPVGPCALITPWNFPYAMAVRKISPAIAAGNACILKPAPETPLSAFAMKLLANDAGIPDDAFQILSADRQNAVDVVGKVLMADTRIRKVSFTGSTNAGISLMQQAATTMKKASMELGGNAPLIIFEDADLNQAVDGCMFGKFRNAGQACIAVNRIYIHSKIHNEFVSKLAEKIKILRVGDGLNNKTTVGPLITKTSVDRVAALVSSSLESGAQLVFQSSLSNELQASGGYFYPPTLLTNVTDDMEIFKTEIFGPVAAVSTFDTEEDVVRRANDTPFGLAAYLFTNDIARLHRVAENLEAGMVGLNECAISAAVAPFGGVKMSGIGREGSSEGIEEYLETKYLCLAV</sequence>
<evidence type="ECO:0000256" key="6">
    <source>
        <dbReference type="ARBA" id="ARBA00030806"/>
    </source>
</evidence>
<dbReference type="Gene3D" id="3.40.605.10">
    <property type="entry name" value="Aldehyde Dehydrogenase, Chain A, domain 1"/>
    <property type="match status" value="1"/>
</dbReference>
<comment type="caution">
    <text evidence="10">The sequence shown here is derived from an EMBL/GenBank/DDBJ whole genome shotgun (WGS) entry which is preliminary data.</text>
</comment>
<name>A0AAD5T0S6_9FUNG</name>
<organism evidence="10 11">
    <name type="scientific">Physocladia obscura</name>
    <dbReference type="NCBI Taxonomy" id="109957"/>
    <lineage>
        <taxon>Eukaryota</taxon>
        <taxon>Fungi</taxon>
        <taxon>Fungi incertae sedis</taxon>
        <taxon>Chytridiomycota</taxon>
        <taxon>Chytridiomycota incertae sedis</taxon>
        <taxon>Chytridiomycetes</taxon>
        <taxon>Chytridiales</taxon>
        <taxon>Chytriomycetaceae</taxon>
        <taxon>Physocladia</taxon>
    </lineage>
</organism>
<dbReference type="GO" id="GO:0004030">
    <property type="term" value="F:aldehyde dehydrogenase [NAD(P)+] activity"/>
    <property type="evidence" value="ECO:0007669"/>
    <property type="project" value="UniProtKB-ARBA"/>
</dbReference>
<feature type="domain" description="Aldehyde dehydrogenase" evidence="9">
    <location>
        <begin position="21"/>
        <end position="477"/>
    </location>
</feature>
<dbReference type="FunFam" id="3.40.605.10:FF:000026">
    <property type="entry name" value="Aldehyde dehydrogenase, putative"/>
    <property type="match status" value="1"/>
</dbReference>
<dbReference type="InterPro" id="IPR029510">
    <property type="entry name" value="Ald_DH_CS_GLU"/>
</dbReference>
<evidence type="ECO:0000256" key="7">
    <source>
        <dbReference type="PROSITE-ProRule" id="PRU10007"/>
    </source>
</evidence>
<dbReference type="CDD" id="cd07103">
    <property type="entry name" value="ALDH_F5_SSADH_GabD"/>
    <property type="match status" value="1"/>
</dbReference>
<gene>
    <name evidence="10" type="ORF">HK100_000710</name>
</gene>
<dbReference type="InterPro" id="IPR016163">
    <property type="entry name" value="Ald_DH_C"/>
</dbReference>
<evidence type="ECO:0000256" key="4">
    <source>
        <dbReference type="ARBA" id="ARBA00019842"/>
    </source>
</evidence>
<dbReference type="GO" id="GO:0004777">
    <property type="term" value="F:succinate-semialdehyde dehydrogenase (NAD+) activity"/>
    <property type="evidence" value="ECO:0007669"/>
    <property type="project" value="UniProtKB-EC"/>
</dbReference>
<comment type="similarity">
    <text evidence="2 8">Belongs to the aldehyde dehydrogenase family.</text>
</comment>
<proteinExistence type="inferred from homology"/>
<dbReference type="AlphaFoldDB" id="A0AAD5T0S6"/>
<dbReference type="PANTHER" id="PTHR43353:SF5">
    <property type="entry name" value="SUCCINATE-SEMIALDEHYDE DEHYDROGENASE, MITOCHONDRIAL"/>
    <property type="match status" value="1"/>
</dbReference>
<dbReference type="Gene3D" id="3.40.309.10">
    <property type="entry name" value="Aldehyde Dehydrogenase, Chain A, domain 2"/>
    <property type="match status" value="1"/>
</dbReference>
<dbReference type="InterPro" id="IPR016162">
    <property type="entry name" value="Ald_DH_N"/>
</dbReference>
<dbReference type="InterPro" id="IPR015590">
    <property type="entry name" value="Aldehyde_DH_dom"/>
</dbReference>
<keyword evidence="11" id="KW-1185">Reference proteome</keyword>
<evidence type="ECO:0000259" key="9">
    <source>
        <dbReference type="Pfam" id="PF00171"/>
    </source>
</evidence>
<evidence type="ECO:0000256" key="3">
    <source>
        <dbReference type="ARBA" id="ARBA00013051"/>
    </source>
</evidence>
<dbReference type="FunFam" id="3.40.605.10:FF:000007">
    <property type="entry name" value="NAD/NADP-dependent betaine aldehyde dehydrogenase"/>
    <property type="match status" value="1"/>
</dbReference>
<protein>
    <recommendedName>
        <fullName evidence="4">Succinate-semialdehyde dehydrogenase, mitochondrial</fullName>
        <ecNumber evidence="3">1.2.1.24</ecNumber>
    </recommendedName>
    <alternativeName>
        <fullName evidence="6">NAD(+)-dependent succinic semialdehyde dehydrogenase</fullName>
    </alternativeName>
</protein>
<dbReference type="PANTHER" id="PTHR43353">
    <property type="entry name" value="SUCCINATE-SEMIALDEHYDE DEHYDROGENASE, MITOCHONDRIAL"/>
    <property type="match status" value="1"/>
</dbReference>
<evidence type="ECO:0000313" key="11">
    <source>
        <dbReference type="Proteomes" id="UP001211907"/>
    </source>
</evidence>
<feature type="active site" evidence="7">
    <location>
        <position position="251"/>
    </location>
</feature>
<dbReference type="EMBL" id="JADGJH010001144">
    <property type="protein sequence ID" value="KAJ3117949.1"/>
    <property type="molecule type" value="Genomic_DNA"/>
</dbReference>
<dbReference type="InterPro" id="IPR016161">
    <property type="entry name" value="Ald_DH/histidinol_DH"/>
</dbReference>
<keyword evidence="5 8" id="KW-0560">Oxidoreductase</keyword>
<evidence type="ECO:0000256" key="1">
    <source>
        <dbReference type="ARBA" id="ARBA00005176"/>
    </source>
</evidence>
<dbReference type="InterPro" id="IPR016160">
    <property type="entry name" value="Ald_DH_CS_CYS"/>
</dbReference>